<keyword evidence="4" id="KW-0676">Redox-active center</keyword>
<dbReference type="PANTHER" id="PTHR42852:SF6">
    <property type="entry name" value="THIOL:DISULFIDE INTERCHANGE PROTEIN DSBE"/>
    <property type="match status" value="1"/>
</dbReference>
<dbReference type="AlphaFoldDB" id="T0IIN8"/>
<name>T0IIN8_9SPHN</name>
<dbReference type="GO" id="GO:0015036">
    <property type="term" value="F:disulfide oxidoreductase activity"/>
    <property type="evidence" value="ECO:0007669"/>
    <property type="project" value="UniProtKB-ARBA"/>
</dbReference>
<dbReference type="GO" id="GO:0030313">
    <property type="term" value="C:cell envelope"/>
    <property type="evidence" value="ECO:0007669"/>
    <property type="project" value="UniProtKB-SubCell"/>
</dbReference>
<dbReference type="SUPFAM" id="SSF52833">
    <property type="entry name" value="Thioredoxin-like"/>
    <property type="match status" value="1"/>
</dbReference>
<dbReference type="EMBL" id="ATHO01000023">
    <property type="protein sequence ID" value="EQB11605.1"/>
    <property type="molecule type" value="Genomic_DNA"/>
</dbReference>
<dbReference type="Gene3D" id="3.40.30.10">
    <property type="entry name" value="Glutaredoxin"/>
    <property type="match status" value="1"/>
</dbReference>
<evidence type="ECO:0000313" key="8">
    <source>
        <dbReference type="Proteomes" id="UP000015525"/>
    </source>
</evidence>
<protein>
    <recommendedName>
        <fullName evidence="6">Thioredoxin domain-containing protein</fullName>
    </recommendedName>
</protein>
<dbReference type="InterPro" id="IPR017937">
    <property type="entry name" value="Thioredoxin_CS"/>
</dbReference>
<keyword evidence="5" id="KW-0472">Membrane</keyword>
<dbReference type="CDD" id="cd02966">
    <property type="entry name" value="TlpA_like_family"/>
    <property type="match status" value="1"/>
</dbReference>
<evidence type="ECO:0000313" key="7">
    <source>
        <dbReference type="EMBL" id="EQB11605.1"/>
    </source>
</evidence>
<dbReference type="RefSeq" id="WP_021236940.1">
    <property type="nucleotide sequence ID" value="NZ_ATHO01000023.1"/>
</dbReference>
<comment type="caution">
    <text evidence="7">The sequence shown here is derived from an EMBL/GenBank/DDBJ whole genome shotgun (WGS) entry which is preliminary data.</text>
</comment>
<evidence type="ECO:0000256" key="3">
    <source>
        <dbReference type="ARBA" id="ARBA00023157"/>
    </source>
</evidence>
<organism evidence="7 8">
    <name type="scientific">Sphingobium quisquiliarum P25</name>
    <dbReference type="NCBI Taxonomy" id="1329909"/>
    <lineage>
        <taxon>Bacteria</taxon>
        <taxon>Pseudomonadati</taxon>
        <taxon>Pseudomonadota</taxon>
        <taxon>Alphaproteobacteria</taxon>
        <taxon>Sphingomonadales</taxon>
        <taxon>Sphingomonadaceae</taxon>
        <taxon>Sphingobium</taxon>
    </lineage>
</organism>
<feature type="transmembrane region" description="Helical" evidence="5">
    <location>
        <begin position="77"/>
        <end position="100"/>
    </location>
</feature>
<dbReference type="GO" id="GO:0017004">
    <property type="term" value="P:cytochrome complex assembly"/>
    <property type="evidence" value="ECO:0007669"/>
    <property type="project" value="UniProtKB-KW"/>
</dbReference>
<dbReference type="Pfam" id="PF08534">
    <property type="entry name" value="Redoxin"/>
    <property type="match status" value="1"/>
</dbReference>
<dbReference type="InterPro" id="IPR013740">
    <property type="entry name" value="Redoxin"/>
</dbReference>
<proteinExistence type="predicted"/>
<dbReference type="InterPro" id="IPR050553">
    <property type="entry name" value="Thioredoxin_ResA/DsbE_sf"/>
</dbReference>
<keyword evidence="8" id="KW-1185">Reference proteome</keyword>
<keyword evidence="2" id="KW-0201">Cytochrome c-type biogenesis</keyword>
<evidence type="ECO:0000256" key="1">
    <source>
        <dbReference type="ARBA" id="ARBA00004196"/>
    </source>
</evidence>
<evidence type="ECO:0000256" key="4">
    <source>
        <dbReference type="ARBA" id="ARBA00023284"/>
    </source>
</evidence>
<comment type="subcellular location">
    <subcellularLocation>
        <location evidence="1">Cell envelope</location>
    </subcellularLocation>
</comment>
<gene>
    <name evidence="7" type="ORF">L288_03150</name>
</gene>
<keyword evidence="5" id="KW-0812">Transmembrane</keyword>
<feature type="transmembrane region" description="Helical" evidence="5">
    <location>
        <begin position="44"/>
        <end position="65"/>
    </location>
</feature>
<feature type="transmembrane region" description="Helical" evidence="5">
    <location>
        <begin position="17"/>
        <end position="37"/>
    </location>
</feature>
<sequence length="265" mass="27615">MDGVIQIGPLAMATDRLIAIAVIWAFLAIAGVIAARLDSAAMRAGWMALLAGLLAARIGFILGNLDAFTAEPWTMFAIWQGGFSVWVGAAAAVVVIGGMLRRKPAGLAMIATVAGLFAFHLAAATLIAPDVRPMPRLTVTDLKGRSLELGMPGRPMVINLWATWCPPCRREMPMLIDVAQSSKVPVLLVNQGEDATAIRAFLAKQGLADGAILTDPGGGLGQAVASAALPTTLFVNEAGEIAGLHVGEISRAALTAGMRDLQRTQ</sequence>
<keyword evidence="3" id="KW-1015">Disulfide bond</keyword>
<feature type="transmembrane region" description="Helical" evidence="5">
    <location>
        <begin position="107"/>
        <end position="128"/>
    </location>
</feature>
<dbReference type="PATRIC" id="fig|1329909.3.peg.590"/>
<dbReference type="Proteomes" id="UP000015525">
    <property type="component" value="Unassembled WGS sequence"/>
</dbReference>
<reference evidence="7 8" key="1">
    <citation type="journal article" date="2013" name="Genome Announc.">
        <title>Draft Genome Sequence of Sphingobium quisquiliarum Strain P25T, a Novel Hexachlorocyclohexane (HCH)-Degrading Bacterium Isolated from an HCH Dumpsite.</title>
        <authorList>
            <person name="Kumar Singh A."/>
            <person name="Sangwan N."/>
            <person name="Sharma A."/>
            <person name="Gupta V."/>
            <person name="Khurana J.P."/>
            <person name="Lal R."/>
        </authorList>
    </citation>
    <scope>NUCLEOTIDE SEQUENCE [LARGE SCALE GENOMIC DNA]</scope>
    <source>
        <strain evidence="7 8">P25</strain>
    </source>
</reference>
<evidence type="ECO:0000259" key="6">
    <source>
        <dbReference type="PROSITE" id="PS51352"/>
    </source>
</evidence>
<evidence type="ECO:0000256" key="2">
    <source>
        <dbReference type="ARBA" id="ARBA00022748"/>
    </source>
</evidence>
<evidence type="ECO:0000256" key="5">
    <source>
        <dbReference type="SAM" id="Phobius"/>
    </source>
</evidence>
<dbReference type="PROSITE" id="PS51352">
    <property type="entry name" value="THIOREDOXIN_2"/>
    <property type="match status" value="1"/>
</dbReference>
<dbReference type="InterPro" id="IPR013766">
    <property type="entry name" value="Thioredoxin_domain"/>
</dbReference>
<dbReference type="PANTHER" id="PTHR42852">
    <property type="entry name" value="THIOL:DISULFIDE INTERCHANGE PROTEIN DSBE"/>
    <property type="match status" value="1"/>
</dbReference>
<accession>T0IIN8</accession>
<dbReference type="InterPro" id="IPR036249">
    <property type="entry name" value="Thioredoxin-like_sf"/>
</dbReference>
<dbReference type="PROSITE" id="PS00194">
    <property type="entry name" value="THIOREDOXIN_1"/>
    <property type="match status" value="1"/>
</dbReference>
<feature type="domain" description="Thioredoxin" evidence="6">
    <location>
        <begin position="128"/>
        <end position="263"/>
    </location>
</feature>
<keyword evidence="5" id="KW-1133">Transmembrane helix</keyword>